<proteinExistence type="predicted"/>
<feature type="compositionally biased region" description="Basic and acidic residues" evidence="1">
    <location>
        <begin position="95"/>
        <end position="107"/>
    </location>
</feature>
<dbReference type="EMBL" id="CP025198">
    <property type="protein sequence ID" value="AXE38030.1"/>
    <property type="molecule type" value="Genomic_DNA"/>
</dbReference>
<dbReference type="AlphaFoldDB" id="A0A344URY2"/>
<evidence type="ECO:0000313" key="3">
    <source>
        <dbReference type="Proteomes" id="UP000251995"/>
    </source>
</evidence>
<organism evidence="2 3">
    <name type="scientific">Acidipropionibacterium virtanenii</name>
    <dbReference type="NCBI Taxonomy" id="2057246"/>
    <lineage>
        <taxon>Bacteria</taxon>
        <taxon>Bacillati</taxon>
        <taxon>Actinomycetota</taxon>
        <taxon>Actinomycetes</taxon>
        <taxon>Propionibacteriales</taxon>
        <taxon>Propionibacteriaceae</taxon>
        <taxon>Acidipropionibacterium</taxon>
    </lineage>
</organism>
<dbReference type="OrthoDB" id="4543699at2"/>
<dbReference type="Proteomes" id="UP000251995">
    <property type="component" value="Chromosome"/>
</dbReference>
<sequence length="107" mass="12398">MQALTRSERRSWLLHRRLSIDLTRERFDEWEPVIERNLECLRGGVTGQPHERNVERWSVLVDGRDLGGLKRVMTGLGRDAVEMREVSPMSGLLAEDERREARRGSAT</sequence>
<name>A0A344URY2_9ACTN</name>
<evidence type="ECO:0000313" key="2">
    <source>
        <dbReference type="EMBL" id="AXE38030.1"/>
    </source>
</evidence>
<feature type="region of interest" description="Disordered" evidence="1">
    <location>
        <begin position="87"/>
        <end position="107"/>
    </location>
</feature>
<reference evidence="2 3" key="1">
    <citation type="submission" date="2017-12" db="EMBL/GenBank/DDBJ databases">
        <title>The whole genome sequence of the Acidipropionibacterium virtanenii sp. nov. type strain JS278.</title>
        <authorList>
            <person name="Laine P."/>
            <person name="Deptula P."/>
            <person name="Varmanen P."/>
            <person name="Auvinen P."/>
        </authorList>
    </citation>
    <scope>NUCLEOTIDE SEQUENCE [LARGE SCALE GENOMIC DNA]</scope>
    <source>
        <strain evidence="2 3">JS278</strain>
    </source>
</reference>
<dbReference type="RefSeq" id="WP_114044109.1">
    <property type="nucleotide sequence ID" value="NZ_CP025198.1"/>
</dbReference>
<accession>A0A344URY2</accession>
<protein>
    <submittedName>
        <fullName evidence="2">Uncharacterized protein</fullName>
    </submittedName>
</protein>
<keyword evidence="3" id="KW-1185">Reference proteome</keyword>
<gene>
    <name evidence="2" type="ORF">JS278_00843</name>
</gene>
<evidence type="ECO:0000256" key="1">
    <source>
        <dbReference type="SAM" id="MobiDB-lite"/>
    </source>
</evidence>
<dbReference type="KEGG" id="acij:JS278_00843"/>